<accession>A0A848QM80</accession>
<proteinExistence type="predicted"/>
<evidence type="ECO:0000259" key="1">
    <source>
        <dbReference type="SMART" id="SM00460"/>
    </source>
</evidence>
<dbReference type="InterPro" id="IPR038765">
    <property type="entry name" value="Papain-like_cys_pep_sf"/>
</dbReference>
<dbReference type="SUPFAM" id="SSF54001">
    <property type="entry name" value="Cysteine proteinases"/>
    <property type="match status" value="1"/>
</dbReference>
<dbReference type="PANTHER" id="PTHR33490">
    <property type="entry name" value="BLR5614 PROTEIN-RELATED"/>
    <property type="match status" value="1"/>
</dbReference>
<dbReference type="Gene3D" id="3.10.620.30">
    <property type="match status" value="1"/>
</dbReference>
<dbReference type="AlphaFoldDB" id="A0A848QM80"/>
<name>A0A848QM80_9SPHN</name>
<dbReference type="InterPro" id="IPR002931">
    <property type="entry name" value="Transglutaminase-like"/>
</dbReference>
<evidence type="ECO:0000313" key="2">
    <source>
        <dbReference type="EMBL" id="NMW30656.1"/>
    </source>
</evidence>
<feature type="domain" description="Transglutaminase-like" evidence="1">
    <location>
        <begin position="162"/>
        <end position="231"/>
    </location>
</feature>
<reference evidence="2 3" key="1">
    <citation type="submission" date="2020-04" db="EMBL/GenBank/DDBJ databases">
        <authorList>
            <person name="Liu A."/>
        </authorList>
    </citation>
    <scope>NUCLEOTIDE SEQUENCE [LARGE SCALE GENOMIC DNA]</scope>
    <source>
        <strain evidence="2 3">RZ02</strain>
    </source>
</reference>
<dbReference type="RefSeq" id="WP_170009498.1">
    <property type="nucleotide sequence ID" value="NZ_JABCRE010000002.1"/>
</dbReference>
<sequence>MPLSITSTFAFSTAAPTDCLLQFEVAEYAGQRIISAATEFSSLTGVSRLNAEDGIGERVWLRADGPVTASHTAQVEITRPAPVWDRLSAVPPHALPEDAVKYLFDSRYCPAGRFGGYVDEEFPDSAAPEQGGIRIDAIRRWIAEHFTYTPGASGPETTGADSFIDRAGVCRDYAHVLVMLARASAIPARYVSCYGPAVTPQDFHAVAEVYLADSSGAEGGCGAWHLVDATGMATARDIAVIGVGRDAADVSFLTSFGPSDFQSSAVDVQRV</sequence>
<evidence type="ECO:0000313" key="3">
    <source>
        <dbReference type="Proteomes" id="UP000561181"/>
    </source>
</evidence>
<dbReference type="Proteomes" id="UP000561181">
    <property type="component" value="Unassembled WGS sequence"/>
</dbReference>
<dbReference type="Pfam" id="PF01841">
    <property type="entry name" value="Transglut_core"/>
    <property type="match status" value="1"/>
</dbReference>
<keyword evidence="3" id="KW-1185">Reference proteome</keyword>
<gene>
    <name evidence="2" type="ORF">HKD42_01105</name>
</gene>
<dbReference type="EMBL" id="JABCRE010000002">
    <property type="protein sequence ID" value="NMW30656.1"/>
    <property type="molecule type" value="Genomic_DNA"/>
</dbReference>
<comment type="caution">
    <text evidence="2">The sequence shown here is derived from an EMBL/GenBank/DDBJ whole genome shotgun (WGS) entry which is preliminary data.</text>
</comment>
<organism evidence="2 3">
    <name type="scientific">Pontixanthobacter rizhaonensis</name>
    <dbReference type="NCBI Taxonomy" id="2730337"/>
    <lineage>
        <taxon>Bacteria</taxon>
        <taxon>Pseudomonadati</taxon>
        <taxon>Pseudomonadota</taxon>
        <taxon>Alphaproteobacteria</taxon>
        <taxon>Sphingomonadales</taxon>
        <taxon>Erythrobacteraceae</taxon>
        <taxon>Pontixanthobacter</taxon>
    </lineage>
</organism>
<dbReference type="SMART" id="SM00460">
    <property type="entry name" value="TGc"/>
    <property type="match status" value="1"/>
</dbReference>
<protein>
    <submittedName>
        <fullName evidence="2">Transglutaminase family protein</fullName>
    </submittedName>
</protein>
<dbReference type="PANTHER" id="PTHR33490:SF12">
    <property type="entry name" value="BLL5557 PROTEIN"/>
    <property type="match status" value="1"/>
</dbReference>
<dbReference type="Gene3D" id="2.60.40.2250">
    <property type="match status" value="1"/>
</dbReference>